<protein>
    <submittedName>
        <fullName evidence="1">Uncharacterized protein</fullName>
    </submittedName>
</protein>
<keyword evidence="2" id="KW-1185">Reference proteome</keyword>
<evidence type="ECO:0000313" key="2">
    <source>
        <dbReference type="Proteomes" id="UP001524460"/>
    </source>
</evidence>
<name>A0ABT1N7P9_9GAMM</name>
<accession>A0ABT1N7P9</accession>
<evidence type="ECO:0000313" key="1">
    <source>
        <dbReference type="EMBL" id="MCQ1060760.1"/>
    </source>
</evidence>
<reference evidence="1 2" key="1">
    <citation type="submission" date="2022-07" db="EMBL/GenBank/DDBJ databases">
        <title>Photobacterium pectinilyticum sp. nov., a marine bacterium isolated from surface seawater of Qingdao offshore.</title>
        <authorList>
            <person name="Wang X."/>
        </authorList>
    </citation>
    <scope>NUCLEOTIDE SEQUENCE [LARGE SCALE GENOMIC DNA]</scope>
    <source>
        <strain evidence="1 2">ZSDE20</strain>
    </source>
</reference>
<dbReference type="EMBL" id="JANEYT010000087">
    <property type="protein sequence ID" value="MCQ1060760.1"/>
    <property type="molecule type" value="Genomic_DNA"/>
</dbReference>
<dbReference type="Proteomes" id="UP001524460">
    <property type="component" value="Unassembled WGS sequence"/>
</dbReference>
<sequence length="165" mass="18932">MSKTDLVYQCEVAGRRFEARIGYRGLMIFEDSRGSHAAEIGNAIVVFLPTDNGIGRNKRGFHLCRYDDEHKIDLTDLSPSELSKFIINFGIPIELEDECFIGNYMDYFVNSPCQLATKEWVKKHPRLAKRATYHIDRLTLADYAARELHCPDVMLSPTRVMTKLT</sequence>
<comment type="caution">
    <text evidence="1">The sequence shown here is derived from an EMBL/GenBank/DDBJ whole genome shotgun (WGS) entry which is preliminary data.</text>
</comment>
<dbReference type="RefSeq" id="WP_255044850.1">
    <property type="nucleotide sequence ID" value="NZ_JANEYT010000087.1"/>
</dbReference>
<organism evidence="1 2">
    <name type="scientific">Photobacterium pectinilyticum</name>
    <dbReference type="NCBI Taxonomy" id="2906793"/>
    <lineage>
        <taxon>Bacteria</taxon>
        <taxon>Pseudomonadati</taxon>
        <taxon>Pseudomonadota</taxon>
        <taxon>Gammaproteobacteria</taxon>
        <taxon>Vibrionales</taxon>
        <taxon>Vibrionaceae</taxon>
        <taxon>Photobacterium</taxon>
    </lineage>
</organism>
<gene>
    <name evidence="1" type="ORF">NHN17_22195</name>
</gene>
<proteinExistence type="predicted"/>